<dbReference type="PANTHER" id="PTHR30460:SF0">
    <property type="entry name" value="MODERATE CONDUCTANCE MECHANOSENSITIVE CHANNEL YBIO"/>
    <property type="match status" value="1"/>
</dbReference>
<evidence type="ECO:0000259" key="10">
    <source>
        <dbReference type="Pfam" id="PF21088"/>
    </source>
</evidence>
<dbReference type="SUPFAM" id="SSF82861">
    <property type="entry name" value="Mechanosensitive channel protein MscS (YggB), transmembrane region"/>
    <property type="match status" value="1"/>
</dbReference>
<dbReference type="RefSeq" id="WP_177191264.1">
    <property type="nucleotide sequence ID" value="NZ_BNAN01000001.1"/>
</dbReference>
<evidence type="ECO:0000256" key="2">
    <source>
        <dbReference type="ARBA" id="ARBA00008017"/>
    </source>
</evidence>
<dbReference type="InterPro" id="IPR023408">
    <property type="entry name" value="MscS_beta-dom_sf"/>
</dbReference>
<dbReference type="Pfam" id="PF21088">
    <property type="entry name" value="MS_channel_1st"/>
    <property type="match status" value="1"/>
</dbReference>
<dbReference type="GO" id="GO:0008381">
    <property type="term" value="F:mechanosensitive monoatomic ion channel activity"/>
    <property type="evidence" value="ECO:0007669"/>
    <property type="project" value="InterPro"/>
</dbReference>
<evidence type="ECO:0000313" key="11">
    <source>
        <dbReference type="EMBL" id="SFE85227.1"/>
    </source>
</evidence>
<keyword evidence="4 8" id="KW-0812">Transmembrane</keyword>
<dbReference type="InterPro" id="IPR011014">
    <property type="entry name" value="MscS_channel_TM-2"/>
</dbReference>
<proteinExistence type="inferred from homology"/>
<dbReference type="Gene3D" id="3.30.70.100">
    <property type="match status" value="1"/>
</dbReference>
<dbReference type="Gene3D" id="1.10.287.1260">
    <property type="match status" value="1"/>
</dbReference>
<protein>
    <submittedName>
        <fullName evidence="11">Small conductance mechanosensitive channel</fullName>
    </submittedName>
</protein>
<dbReference type="Pfam" id="PF00924">
    <property type="entry name" value="MS_channel_2nd"/>
    <property type="match status" value="1"/>
</dbReference>
<evidence type="ECO:0000313" key="12">
    <source>
        <dbReference type="Proteomes" id="UP000198520"/>
    </source>
</evidence>
<dbReference type="Proteomes" id="UP000198520">
    <property type="component" value="Unassembled WGS sequence"/>
</dbReference>
<dbReference type="InterPro" id="IPR011066">
    <property type="entry name" value="MscS_channel_C_sf"/>
</dbReference>
<feature type="transmembrane region" description="Helical" evidence="8">
    <location>
        <begin position="137"/>
        <end position="159"/>
    </location>
</feature>
<dbReference type="STRING" id="285351.SAMN04488035_0787"/>
<dbReference type="Gene3D" id="2.30.30.60">
    <property type="match status" value="1"/>
</dbReference>
<evidence type="ECO:0000259" key="9">
    <source>
        <dbReference type="Pfam" id="PF00924"/>
    </source>
</evidence>
<dbReference type="SUPFAM" id="SSF50182">
    <property type="entry name" value="Sm-like ribonucleoproteins"/>
    <property type="match status" value="1"/>
</dbReference>
<keyword evidence="6 8" id="KW-0472">Membrane</keyword>
<accession>A0A1I2DXT1</accession>
<evidence type="ECO:0000256" key="1">
    <source>
        <dbReference type="ARBA" id="ARBA00004651"/>
    </source>
</evidence>
<gene>
    <name evidence="11" type="ORF">SAMN04488035_0787</name>
</gene>
<sequence length="361" mass="38409">MLSPVYAVLSRLPYADPEPSPTSTTEGFLDVVEREPGEKNDSLMDWAVGAPLRILVILVVGTLLLALLRRAIRLVTGRLAEGNVLPDRLRGTPADALSTQRRANRARTLGSVLRSTANIVIGSLVALLVLAELDVNLAPLLASAGVAGVALGFGAQSLVKDFLSGAFMLFEDQYGVGDLVDFGDVVGEVEEVALRVTKVRDFEGALWYLRNGEILRVANRTQGWGRAFVELRVGYDEDPRQVQSLLAQATAKVQSDPELGPLLLNEPFVSGIEDLAQDSMLFRIIVRTPSGDQFEVARELRAAALESLTAAGIPLVGGTRMTVVDKTSSGASTGAAKGGEADDEDASRTVVEADVSGESQL</sequence>
<dbReference type="InterPro" id="IPR049142">
    <property type="entry name" value="MS_channel_1st"/>
</dbReference>
<dbReference type="InterPro" id="IPR006685">
    <property type="entry name" value="MscS_channel_2nd"/>
</dbReference>
<evidence type="ECO:0000256" key="4">
    <source>
        <dbReference type="ARBA" id="ARBA00022692"/>
    </source>
</evidence>
<feature type="region of interest" description="Disordered" evidence="7">
    <location>
        <begin position="327"/>
        <end position="361"/>
    </location>
</feature>
<dbReference type="AlphaFoldDB" id="A0A1I2DXT1"/>
<evidence type="ECO:0000256" key="7">
    <source>
        <dbReference type="SAM" id="MobiDB-lite"/>
    </source>
</evidence>
<feature type="transmembrane region" description="Helical" evidence="8">
    <location>
        <begin position="46"/>
        <end position="68"/>
    </location>
</feature>
<keyword evidence="12" id="KW-1185">Reference proteome</keyword>
<dbReference type="EMBL" id="FONZ01000001">
    <property type="protein sequence ID" value="SFE85227.1"/>
    <property type="molecule type" value="Genomic_DNA"/>
</dbReference>
<evidence type="ECO:0000256" key="6">
    <source>
        <dbReference type="ARBA" id="ARBA00023136"/>
    </source>
</evidence>
<dbReference type="InterPro" id="IPR010920">
    <property type="entry name" value="LSM_dom_sf"/>
</dbReference>
<dbReference type="FunFam" id="2.30.30.60:FF:000001">
    <property type="entry name" value="MscS Mechanosensitive ion channel"/>
    <property type="match status" value="1"/>
</dbReference>
<dbReference type="InterPro" id="IPR045276">
    <property type="entry name" value="YbiO_bact"/>
</dbReference>
<comment type="similarity">
    <text evidence="2">Belongs to the MscS (TC 1.A.23) family.</text>
</comment>
<dbReference type="GO" id="GO:0005886">
    <property type="term" value="C:plasma membrane"/>
    <property type="evidence" value="ECO:0007669"/>
    <property type="project" value="UniProtKB-SubCell"/>
</dbReference>
<keyword evidence="3" id="KW-1003">Cell membrane</keyword>
<organism evidence="11 12">
    <name type="scientific">Flavimobilis marinus</name>
    <dbReference type="NCBI Taxonomy" id="285351"/>
    <lineage>
        <taxon>Bacteria</taxon>
        <taxon>Bacillati</taxon>
        <taxon>Actinomycetota</taxon>
        <taxon>Actinomycetes</taxon>
        <taxon>Micrococcales</taxon>
        <taxon>Jonesiaceae</taxon>
        <taxon>Flavimobilis</taxon>
    </lineage>
</organism>
<dbReference type="SUPFAM" id="SSF82689">
    <property type="entry name" value="Mechanosensitive channel protein MscS (YggB), C-terminal domain"/>
    <property type="match status" value="1"/>
</dbReference>
<feature type="domain" description="Mechanosensitive ion channel transmembrane helices 2/3" evidence="10">
    <location>
        <begin position="118"/>
        <end position="156"/>
    </location>
</feature>
<name>A0A1I2DXT1_9MICO</name>
<keyword evidence="5 8" id="KW-1133">Transmembrane helix</keyword>
<feature type="domain" description="Mechanosensitive ion channel MscS" evidence="9">
    <location>
        <begin position="158"/>
        <end position="219"/>
    </location>
</feature>
<evidence type="ECO:0000256" key="8">
    <source>
        <dbReference type="SAM" id="Phobius"/>
    </source>
</evidence>
<reference evidence="12" key="1">
    <citation type="submission" date="2016-10" db="EMBL/GenBank/DDBJ databases">
        <authorList>
            <person name="Varghese N."/>
            <person name="Submissions S."/>
        </authorList>
    </citation>
    <scope>NUCLEOTIDE SEQUENCE [LARGE SCALE GENOMIC DNA]</scope>
    <source>
        <strain evidence="12">DSM 19083</strain>
    </source>
</reference>
<comment type="subcellular location">
    <subcellularLocation>
        <location evidence="1">Cell membrane</location>
        <topology evidence="1">Multi-pass membrane protein</topology>
    </subcellularLocation>
</comment>
<feature type="transmembrane region" description="Helical" evidence="8">
    <location>
        <begin position="111"/>
        <end position="131"/>
    </location>
</feature>
<evidence type="ECO:0000256" key="5">
    <source>
        <dbReference type="ARBA" id="ARBA00022989"/>
    </source>
</evidence>
<evidence type="ECO:0000256" key="3">
    <source>
        <dbReference type="ARBA" id="ARBA00022475"/>
    </source>
</evidence>
<dbReference type="PANTHER" id="PTHR30460">
    <property type="entry name" value="MODERATE CONDUCTANCE MECHANOSENSITIVE CHANNEL YBIO"/>
    <property type="match status" value="1"/>
</dbReference>